<comment type="caution">
    <text evidence="2">The sequence shown here is derived from an EMBL/GenBank/DDBJ whole genome shotgun (WGS) entry which is preliminary data.</text>
</comment>
<dbReference type="AlphaFoldDB" id="A0A835E9F2"/>
<accession>A0A835E9F2</accession>
<dbReference type="PANTHER" id="PTHR33167">
    <property type="entry name" value="TRANSCRIPTION FACTOR, PUTATIVE (DUF863)-RELATED"/>
    <property type="match status" value="1"/>
</dbReference>
<name>A0A835E9F2_9POAL</name>
<protein>
    <submittedName>
        <fullName evidence="2">Uncharacterized protein</fullName>
    </submittedName>
</protein>
<organism evidence="2 3">
    <name type="scientific">Digitaria exilis</name>
    <dbReference type="NCBI Taxonomy" id="1010633"/>
    <lineage>
        <taxon>Eukaryota</taxon>
        <taxon>Viridiplantae</taxon>
        <taxon>Streptophyta</taxon>
        <taxon>Embryophyta</taxon>
        <taxon>Tracheophyta</taxon>
        <taxon>Spermatophyta</taxon>
        <taxon>Magnoliopsida</taxon>
        <taxon>Liliopsida</taxon>
        <taxon>Poales</taxon>
        <taxon>Poaceae</taxon>
        <taxon>PACMAD clade</taxon>
        <taxon>Panicoideae</taxon>
        <taxon>Panicodae</taxon>
        <taxon>Paniceae</taxon>
        <taxon>Anthephorinae</taxon>
        <taxon>Digitaria</taxon>
    </lineage>
</organism>
<dbReference type="PANTHER" id="PTHR33167:SF26">
    <property type="entry name" value="EXPRESSED PROTEIN"/>
    <property type="match status" value="1"/>
</dbReference>
<evidence type="ECO:0000313" key="3">
    <source>
        <dbReference type="Proteomes" id="UP000636709"/>
    </source>
</evidence>
<sequence length="178" mass="19643">MEKLVNHCDMELMKMAMLRHEATFRQQVHELHRLYRVQKQLMSGGLSRPSELIGRRRHQIRRGRRALDLRLPADDFVLVSGAGADSAAPPPSRQEDGLELTLAVGESRKKRRDKGTGTPLGSDCSGGSLASTTTSNNTAGGSPPPYRRAMPAAFRLQEVTAVVNQPQWLVQCLSLKMA</sequence>
<keyword evidence="3" id="KW-1185">Reference proteome</keyword>
<feature type="compositionally biased region" description="Low complexity" evidence="1">
    <location>
        <begin position="125"/>
        <end position="141"/>
    </location>
</feature>
<reference evidence="2" key="1">
    <citation type="submission" date="2020-07" db="EMBL/GenBank/DDBJ databases">
        <title>Genome sequence and genetic diversity analysis of an under-domesticated orphan crop, white fonio (Digitaria exilis).</title>
        <authorList>
            <person name="Bennetzen J.L."/>
            <person name="Chen S."/>
            <person name="Ma X."/>
            <person name="Wang X."/>
            <person name="Yssel A.E.J."/>
            <person name="Chaluvadi S.R."/>
            <person name="Johnson M."/>
            <person name="Gangashetty P."/>
            <person name="Hamidou F."/>
            <person name="Sanogo M.D."/>
            <person name="Zwaenepoel A."/>
            <person name="Wallace J."/>
            <person name="Van De Peer Y."/>
            <person name="Van Deynze A."/>
        </authorList>
    </citation>
    <scope>NUCLEOTIDE SEQUENCE</scope>
    <source>
        <tissue evidence="2">Leaves</tissue>
    </source>
</reference>
<feature type="region of interest" description="Disordered" evidence="1">
    <location>
        <begin position="103"/>
        <end position="146"/>
    </location>
</feature>
<evidence type="ECO:0000313" key="2">
    <source>
        <dbReference type="EMBL" id="KAF8673887.1"/>
    </source>
</evidence>
<proteinExistence type="predicted"/>
<evidence type="ECO:0000256" key="1">
    <source>
        <dbReference type="SAM" id="MobiDB-lite"/>
    </source>
</evidence>
<dbReference type="Proteomes" id="UP000636709">
    <property type="component" value="Unassembled WGS sequence"/>
</dbReference>
<dbReference type="OrthoDB" id="666348at2759"/>
<dbReference type="EMBL" id="JACEFO010002199">
    <property type="protein sequence ID" value="KAF8673887.1"/>
    <property type="molecule type" value="Genomic_DNA"/>
</dbReference>
<gene>
    <name evidence="2" type="ORF">HU200_048334</name>
</gene>